<organism evidence="1">
    <name type="scientific">Rodentolepis nana</name>
    <name type="common">Dwarf tapeworm</name>
    <name type="synonym">Hymenolepis nana</name>
    <dbReference type="NCBI Taxonomy" id="102285"/>
    <lineage>
        <taxon>Eukaryota</taxon>
        <taxon>Metazoa</taxon>
        <taxon>Spiralia</taxon>
        <taxon>Lophotrochozoa</taxon>
        <taxon>Platyhelminthes</taxon>
        <taxon>Cestoda</taxon>
        <taxon>Eucestoda</taxon>
        <taxon>Cyclophyllidea</taxon>
        <taxon>Hymenolepididae</taxon>
        <taxon>Rodentolepis</taxon>
    </lineage>
</organism>
<reference evidence="1" key="1">
    <citation type="submission" date="2017-02" db="UniProtKB">
        <authorList>
            <consortium name="WormBaseParasite"/>
        </authorList>
    </citation>
    <scope>IDENTIFICATION</scope>
</reference>
<sequence>LIWLQPVTIVDSLHQKDFFLPLSLFLNPPELFAARLAVEVQPIS</sequence>
<dbReference type="AlphaFoldDB" id="A0A0R3TID9"/>
<evidence type="ECO:0000313" key="1">
    <source>
        <dbReference type="WBParaSite" id="HNAJ_0000683001-mRNA-1"/>
    </source>
</evidence>
<name>A0A0R3TID9_RODNA</name>
<proteinExistence type="predicted"/>
<protein>
    <submittedName>
        <fullName evidence="1">Reverse transcriptase domain-containing protein</fullName>
    </submittedName>
</protein>
<accession>A0A0R3TID9</accession>
<dbReference type="WBParaSite" id="HNAJ_0000683001-mRNA-1">
    <property type="protein sequence ID" value="HNAJ_0000683001-mRNA-1"/>
    <property type="gene ID" value="HNAJ_0000683001"/>
</dbReference>